<organism evidence="3 4">
    <name type="scientific">Chloracidobacterium sp. N</name>
    <dbReference type="NCBI Taxonomy" id="2821540"/>
    <lineage>
        <taxon>Bacteria</taxon>
        <taxon>Pseudomonadati</taxon>
        <taxon>Acidobacteriota</taxon>
        <taxon>Terriglobia</taxon>
        <taxon>Terriglobales</taxon>
        <taxon>Acidobacteriaceae</taxon>
        <taxon>Chloracidobacterium</taxon>
        <taxon>Chloracidobacterium aggregatum</taxon>
    </lineage>
</organism>
<dbReference type="Proteomes" id="UP000677668">
    <property type="component" value="Chromosome 1"/>
</dbReference>
<feature type="domain" description="PHA accumulation regulator DNA-binding N-terminal" evidence="2">
    <location>
        <begin position="4"/>
        <end position="58"/>
    </location>
</feature>
<proteinExistence type="predicted"/>
<evidence type="ECO:0000256" key="1">
    <source>
        <dbReference type="SAM" id="MobiDB-lite"/>
    </source>
</evidence>
<reference evidence="3 4" key="1">
    <citation type="submission" date="2021-03" db="EMBL/GenBank/DDBJ databases">
        <title>Genomic and phenotypic characterization of Chloracidobacterium isolates provides evidence for multiple species.</title>
        <authorList>
            <person name="Saini M.K."/>
            <person name="Costas A.M.G."/>
            <person name="Tank M."/>
            <person name="Bryant D.A."/>
        </authorList>
    </citation>
    <scope>NUCLEOTIDE SEQUENCE [LARGE SCALE GENOMIC DNA]</scope>
    <source>
        <strain evidence="3 4">N</strain>
    </source>
</reference>
<feature type="compositionally biased region" description="Basic residues" evidence="1">
    <location>
        <begin position="212"/>
        <end position="222"/>
    </location>
</feature>
<dbReference type="EMBL" id="CP072642">
    <property type="protein sequence ID" value="QUV93423.1"/>
    <property type="molecule type" value="Genomic_DNA"/>
</dbReference>
<dbReference type="Pfam" id="PF07879">
    <property type="entry name" value="PHB_acc_N"/>
    <property type="match status" value="1"/>
</dbReference>
<protein>
    <submittedName>
        <fullName evidence="3">Polyhydroxyalkanoate synthesis regulator DNA-binding domain-containing protein</fullName>
    </submittedName>
</protein>
<dbReference type="GO" id="GO:0003677">
    <property type="term" value="F:DNA binding"/>
    <property type="evidence" value="ECO:0007669"/>
    <property type="project" value="UniProtKB-KW"/>
</dbReference>
<evidence type="ECO:0000313" key="3">
    <source>
        <dbReference type="EMBL" id="QUV93423.1"/>
    </source>
</evidence>
<feature type="region of interest" description="Disordered" evidence="1">
    <location>
        <begin position="198"/>
        <end position="222"/>
    </location>
</feature>
<evidence type="ECO:0000259" key="2">
    <source>
        <dbReference type="Pfam" id="PF07879"/>
    </source>
</evidence>
<keyword evidence="3" id="KW-0238">DNA-binding</keyword>
<dbReference type="RefSeq" id="WP_211421804.1">
    <property type="nucleotide sequence ID" value="NZ_CP072642.1"/>
</dbReference>
<dbReference type="InterPro" id="IPR012909">
    <property type="entry name" value="PHA_DNA-bd_N"/>
</dbReference>
<evidence type="ECO:0000313" key="4">
    <source>
        <dbReference type="Proteomes" id="UP000677668"/>
    </source>
</evidence>
<gene>
    <name evidence="3" type="ORF">J8C05_08585</name>
</gene>
<name>A0ABX8AYX9_9BACT</name>
<accession>A0ABX8AYX9</accession>
<keyword evidence="4" id="KW-1185">Reference proteome</keyword>
<sequence>MARTIKRYANRKLYDVVARRYVKLEELADLIQAGEEVQVIDKESGEDITEATLSKIAAATVRQPTEPISRNALVSFIRQPSDLFFGYMRRTVSAGLDTVQQIDRQFERLGTMLRDALRHSVKGTASADESAEQLAPALRAVIETFVSQCVTEQLAAHGVPSAREFGRLQRRVTELEKQLGKLTQAVPLDGAGVDGAGAAESAQRVTNGHGMTTRKRTRAVRS</sequence>